<dbReference type="HOGENOM" id="CLU_2163108_0_0_1"/>
<feature type="transmembrane region" description="Helical" evidence="1">
    <location>
        <begin position="21"/>
        <end position="43"/>
    </location>
</feature>
<reference evidence="2" key="2">
    <citation type="submission" date="2011-02" db="EMBL/GenBank/DDBJ databases">
        <authorList>
            <person name="MacLean D."/>
        </authorList>
    </citation>
    <scope>NUCLEOTIDE SEQUENCE</scope>
</reference>
<gene>
    <name evidence="2" type="primary">AlNc14C16G1777</name>
    <name evidence="2" type="ORF">ALNC14_020810</name>
</gene>
<evidence type="ECO:0000313" key="2">
    <source>
        <dbReference type="EMBL" id="CCA15938.1"/>
    </source>
</evidence>
<sequence>MKMARVIPMASSKITNVLSPPFTKFLIFLLSSETFLIATLFWFVAKYKVAADTSFFSELLTPIGAAAVRCTFFATKEIKIHMKSISISGELMTRFVCHRSFAPAISRFVGG</sequence>
<keyword evidence="1" id="KW-0472">Membrane</keyword>
<dbReference type="EMBL" id="FR824061">
    <property type="protein sequence ID" value="CCA15938.1"/>
    <property type="molecule type" value="Genomic_DNA"/>
</dbReference>
<feature type="transmembrane region" description="Helical" evidence="1">
    <location>
        <begin position="55"/>
        <end position="74"/>
    </location>
</feature>
<accession>F0W4A5</accession>
<reference evidence="2" key="1">
    <citation type="journal article" date="2011" name="PLoS Biol.">
        <title>Gene gain and loss during evolution of obligate parasitism in the white rust pathogen of Arabidopsis thaliana.</title>
        <authorList>
            <person name="Kemen E."/>
            <person name="Gardiner A."/>
            <person name="Schultz-Larsen T."/>
            <person name="Kemen A.C."/>
            <person name="Balmuth A.L."/>
            <person name="Robert-Seilaniantz A."/>
            <person name="Bailey K."/>
            <person name="Holub E."/>
            <person name="Studholme D.J."/>
            <person name="Maclean D."/>
            <person name="Jones J.D."/>
        </authorList>
    </citation>
    <scope>NUCLEOTIDE SEQUENCE</scope>
</reference>
<proteinExistence type="predicted"/>
<keyword evidence="1" id="KW-1133">Transmembrane helix</keyword>
<evidence type="ECO:0000256" key="1">
    <source>
        <dbReference type="SAM" id="Phobius"/>
    </source>
</evidence>
<dbReference type="AlphaFoldDB" id="F0W4A5"/>
<name>F0W4A5_9STRA</name>
<protein>
    <submittedName>
        <fullName evidence="2">AlNc14C16G1777 protein</fullName>
    </submittedName>
</protein>
<keyword evidence="1" id="KW-0812">Transmembrane</keyword>
<organism evidence="2">
    <name type="scientific">Albugo laibachii Nc14</name>
    <dbReference type="NCBI Taxonomy" id="890382"/>
    <lineage>
        <taxon>Eukaryota</taxon>
        <taxon>Sar</taxon>
        <taxon>Stramenopiles</taxon>
        <taxon>Oomycota</taxon>
        <taxon>Peronosporomycetes</taxon>
        <taxon>Albuginales</taxon>
        <taxon>Albuginaceae</taxon>
        <taxon>Albugo</taxon>
    </lineage>
</organism>